<dbReference type="AlphaFoldDB" id="A0A8X6Q069"/>
<organism evidence="1 2">
    <name type="scientific">Nephila pilipes</name>
    <name type="common">Giant wood spider</name>
    <name type="synonym">Nephila maculata</name>
    <dbReference type="NCBI Taxonomy" id="299642"/>
    <lineage>
        <taxon>Eukaryota</taxon>
        <taxon>Metazoa</taxon>
        <taxon>Ecdysozoa</taxon>
        <taxon>Arthropoda</taxon>
        <taxon>Chelicerata</taxon>
        <taxon>Arachnida</taxon>
        <taxon>Araneae</taxon>
        <taxon>Araneomorphae</taxon>
        <taxon>Entelegynae</taxon>
        <taxon>Araneoidea</taxon>
        <taxon>Nephilidae</taxon>
        <taxon>Nephila</taxon>
    </lineage>
</organism>
<name>A0A8X6Q069_NEPPI</name>
<evidence type="ECO:0000313" key="2">
    <source>
        <dbReference type="Proteomes" id="UP000887013"/>
    </source>
</evidence>
<protein>
    <submittedName>
        <fullName evidence="1">Uncharacterized protein</fullName>
    </submittedName>
</protein>
<sequence length="69" mass="7597">SVEDLPPSQVIVIPSVEQFETLRITGGRKREPKNTAKSIIEIFNGIKDYGKASTPITLYAQSVHSLVNN</sequence>
<comment type="caution">
    <text evidence="1">The sequence shown here is derived from an EMBL/GenBank/DDBJ whole genome shotgun (WGS) entry which is preliminary data.</text>
</comment>
<dbReference type="EMBL" id="BMAW01120485">
    <property type="protein sequence ID" value="GFT89550.1"/>
    <property type="molecule type" value="Genomic_DNA"/>
</dbReference>
<reference evidence="1" key="1">
    <citation type="submission" date="2020-08" db="EMBL/GenBank/DDBJ databases">
        <title>Multicomponent nature underlies the extraordinary mechanical properties of spider dragline silk.</title>
        <authorList>
            <person name="Kono N."/>
            <person name="Nakamura H."/>
            <person name="Mori M."/>
            <person name="Yoshida Y."/>
            <person name="Ohtoshi R."/>
            <person name="Malay A.D."/>
            <person name="Moran D.A.P."/>
            <person name="Tomita M."/>
            <person name="Numata K."/>
            <person name="Arakawa K."/>
        </authorList>
    </citation>
    <scope>NUCLEOTIDE SEQUENCE</scope>
</reference>
<evidence type="ECO:0000313" key="1">
    <source>
        <dbReference type="EMBL" id="GFT89550.1"/>
    </source>
</evidence>
<accession>A0A8X6Q069</accession>
<dbReference type="Proteomes" id="UP000887013">
    <property type="component" value="Unassembled WGS sequence"/>
</dbReference>
<keyword evidence="2" id="KW-1185">Reference proteome</keyword>
<proteinExistence type="predicted"/>
<gene>
    <name evidence="1" type="ORF">NPIL_459341</name>
</gene>
<feature type="non-terminal residue" evidence="1">
    <location>
        <position position="1"/>
    </location>
</feature>